<evidence type="ECO:0000256" key="1">
    <source>
        <dbReference type="ARBA" id="ARBA00023015"/>
    </source>
</evidence>
<dbReference type="RefSeq" id="WP_069320884.1">
    <property type="nucleotide sequence ID" value="NZ_MDDS01000032.1"/>
</dbReference>
<gene>
    <name evidence="5" type="ORF">BFL28_18355</name>
</gene>
<dbReference type="EMBL" id="MDDS01000032">
    <property type="protein sequence ID" value="ODP37367.1"/>
    <property type="molecule type" value="Genomic_DNA"/>
</dbReference>
<organism evidence="5 6">
    <name type="scientific">Sphingomonas turrisvirgatae</name>
    <dbReference type="NCBI Taxonomy" id="1888892"/>
    <lineage>
        <taxon>Bacteria</taxon>
        <taxon>Pseudomonadati</taxon>
        <taxon>Pseudomonadota</taxon>
        <taxon>Alphaproteobacteria</taxon>
        <taxon>Sphingomonadales</taxon>
        <taxon>Sphingomonadaceae</taxon>
        <taxon>Sphingomonas</taxon>
    </lineage>
</organism>
<dbReference type="InterPro" id="IPR036388">
    <property type="entry name" value="WH-like_DNA-bd_sf"/>
</dbReference>
<dbReference type="GO" id="GO:0006355">
    <property type="term" value="P:regulation of DNA-templated transcription"/>
    <property type="evidence" value="ECO:0007669"/>
    <property type="project" value="UniProtKB-ARBA"/>
</dbReference>
<keyword evidence="6" id="KW-1185">Reference proteome</keyword>
<evidence type="ECO:0000313" key="6">
    <source>
        <dbReference type="Proteomes" id="UP000094487"/>
    </source>
</evidence>
<evidence type="ECO:0000256" key="2">
    <source>
        <dbReference type="ARBA" id="ARBA00023125"/>
    </source>
</evidence>
<dbReference type="OrthoDB" id="9800350at2"/>
<proteinExistence type="predicted"/>
<dbReference type="Pfam" id="PF01638">
    <property type="entry name" value="HxlR"/>
    <property type="match status" value="1"/>
</dbReference>
<dbReference type="GO" id="GO:0003677">
    <property type="term" value="F:DNA binding"/>
    <property type="evidence" value="ECO:0007669"/>
    <property type="project" value="UniProtKB-KW"/>
</dbReference>
<keyword evidence="3" id="KW-0804">Transcription</keyword>
<dbReference type="CDD" id="cd00090">
    <property type="entry name" value="HTH_ARSR"/>
    <property type="match status" value="1"/>
</dbReference>
<keyword evidence="2" id="KW-0238">DNA-binding</keyword>
<comment type="caution">
    <text evidence="5">The sequence shown here is derived from an EMBL/GenBank/DDBJ whole genome shotgun (WGS) entry which is preliminary data.</text>
</comment>
<dbReference type="PANTHER" id="PTHR33204:SF39">
    <property type="entry name" value="TRANSCRIPTIONAL REGULATORY PROTEIN"/>
    <property type="match status" value="1"/>
</dbReference>
<evidence type="ECO:0000259" key="4">
    <source>
        <dbReference type="PROSITE" id="PS51118"/>
    </source>
</evidence>
<keyword evidence="1" id="KW-0805">Transcription regulation</keyword>
<name>A0A1E3LUC6_9SPHN</name>
<dbReference type="Proteomes" id="UP000094487">
    <property type="component" value="Unassembled WGS sequence"/>
</dbReference>
<dbReference type="InterPro" id="IPR011991">
    <property type="entry name" value="ArsR-like_HTH"/>
</dbReference>
<dbReference type="STRING" id="1888892.BFL28_18355"/>
<reference evidence="5 6" key="1">
    <citation type="submission" date="2016-08" db="EMBL/GenBank/DDBJ databases">
        <title>Draft genome of the agarase producing Sphingomonas sp. MCT13.</title>
        <authorList>
            <person name="D'Andrea M.M."/>
            <person name="Rossolini G.M."/>
            <person name="Thaller M.C."/>
        </authorList>
    </citation>
    <scope>NUCLEOTIDE SEQUENCE [LARGE SCALE GENOMIC DNA]</scope>
    <source>
        <strain evidence="5 6">MCT13</strain>
    </source>
</reference>
<dbReference type="InterPro" id="IPR036390">
    <property type="entry name" value="WH_DNA-bd_sf"/>
</dbReference>
<dbReference type="PROSITE" id="PS51118">
    <property type="entry name" value="HTH_HXLR"/>
    <property type="match status" value="1"/>
</dbReference>
<sequence>MESIAKSSEWHAADPRVDALVNDLIGAVADKWTIIILETLEERGELRFTQLAKLIPDISQKMLTQTLRRMERDGIVTRTVHAVVPPRVDYRLTPLGHSLGEAFCGVWQWAEANLDQVASARAAFDQARTP</sequence>
<protein>
    <submittedName>
        <fullName evidence="5">Transcriptional regulator</fullName>
    </submittedName>
</protein>
<dbReference type="SUPFAM" id="SSF46785">
    <property type="entry name" value="Winged helix' DNA-binding domain"/>
    <property type="match status" value="1"/>
</dbReference>
<accession>A0A1E3LUC6</accession>
<dbReference type="PANTHER" id="PTHR33204">
    <property type="entry name" value="TRANSCRIPTIONAL REGULATOR, MARR FAMILY"/>
    <property type="match status" value="1"/>
</dbReference>
<dbReference type="AlphaFoldDB" id="A0A1E3LUC6"/>
<dbReference type="Gene3D" id="1.10.10.10">
    <property type="entry name" value="Winged helix-like DNA-binding domain superfamily/Winged helix DNA-binding domain"/>
    <property type="match status" value="1"/>
</dbReference>
<evidence type="ECO:0000313" key="5">
    <source>
        <dbReference type="EMBL" id="ODP37367.1"/>
    </source>
</evidence>
<dbReference type="InterPro" id="IPR002577">
    <property type="entry name" value="HTH_HxlR"/>
</dbReference>
<feature type="domain" description="HTH hxlR-type" evidence="4">
    <location>
        <begin position="14"/>
        <end position="118"/>
    </location>
</feature>
<evidence type="ECO:0000256" key="3">
    <source>
        <dbReference type="ARBA" id="ARBA00023163"/>
    </source>
</evidence>